<dbReference type="EMBL" id="JACCBI010000001">
    <property type="protein sequence ID" value="NYD67596.1"/>
    <property type="molecule type" value="Genomic_DNA"/>
</dbReference>
<gene>
    <name evidence="5" type="ORF">BJ972_002115</name>
    <name evidence="6" type="ORF">ESP50_03165</name>
</gene>
<reference evidence="5 8" key="2">
    <citation type="submission" date="2020-07" db="EMBL/GenBank/DDBJ databases">
        <title>Sequencing the genomes of 1000 actinobacteria strains.</title>
        <authorList>
            <person name="Klenk H.-P."/>
        </authorList>
    </citation>
    <scope>NUCLEOTIDE SEQUENCE [LARGE SCALE GENOMIC DNA]</scope>
    <source>
        <strain evidence="5 8">DSM 23870</strain>
    </source>
</reference>
<dbReference type="EC" id="3.1.1.-" evidence="3"/>
<dbReference type="InterPro" id="IPR050309">
    <property type="entry name" value="Type-B_Carboxylest/Lipase"/>
</dbReference>
<evidence type="ECO:0000256" key="1">
    <source>
        <dbReference type="ARBA" id="ARBA00005964"/>
    </source>
</evidence>
<protein>
    <recommendedName>
        <fullName evidence="3">Carboxylic ester hydrolase</fullName>
        <ecNumber evidence="3">3.1.1.-</ecNumber>
    </recommendedName>
</protein>
<evidence type="ECO:0000256" key="3">
    <source>
        <dbReference type="RuleBase" id="RU361235"/>
    </source>
</evidence>
<dbReference type="InterPro" id="IPR002018">
    <property type="entry name" value="CarbesteraseB"/>
</dbReference>
<dbReference type="Proteomes" id="UP000581087">
    <property type="component" value="Unassembled WGS sequence"/>
</dbReference>
<dbReference type="RefSeq" id="WP_129172458.1">
    <property type="nucleotide sequence ID" value="NZ_JACCBI010000001.1"/>
</dbReference>
<dbReference type="InterPro" id="IPR029058">
    <property type="entry name" value="AB_hydrolase_fold"/>
</dbReference>
<comment type="caution">
    <text evidence="6">The sequence shown here is derived from an EMBL/GenBank/DDBJ whole genome shotgun (WGS) entry which is preliminary data.</text>
</comment>
<dbReference type="GO" id="GO:0016787">
    <property type="term" value="F:hydrolase activity"/>
    <property type="evidence" value="ECO:0007669"/>
    <property type="project" value="UniProtKB-KW"/>
</dbReference>
<comment type="similarity">
    <text evidence="1 3">Belongs to the type-B carboxylesterase/lipase family.</text>
</comment>
<accession>A0A4Q2M7G9</accession>
<evidence type="ECO:0000313" key="8">
    <source>
        <dbReference type="Proteomes" id="UP000581087"/>
    </source>
</evidence>
<evidence type="ECO:0000313" key="5">
    <source>
        <dbReference type="EMBL" id="NYD67596.1"/>
    </source>
</evidence>
<name>A0A4Q2M7G9_9MICO</name>
<keyword evidence="2 3" id="KW-0378">Hydrolase</keyword>
<proteinExistence type="inferred from homology"/>
<dbReference type="PROSITE" id="PS00122">
    <property type="entry name" value="CARBOXYLESTERASE_B_1"/>
    <property type="match status" value="1"/>
</dbReference>
<dbReference type="Proteomes" id="UP000292686">
    <property type="component" value="Unassembled WGS sequence"/>
</dbReference>
<dbReference type="InterPro" id="IPR019826">
    <property type="entry name" value="Carboxylesterase_B_AS"/>
</dbReference>
<sequence length="490" mass="50946">MSAPVAQTRSGAVRGVWRDDAGGRSAAFLGIPFAAAPVGELRFAAPAPHPAWEGERDATEFGATPFRDDGTGGVTLIPEPGIVGDSTLNVNVFTPDPDAAGLPVLVYIHGGGYVSGSPSSSWYDGAAFNRDGIVTVSVSYRLGFDGFGWIEDAPHNRAVLDWIAALEWVQGNIADFGGDPERVTIAGQSAGGGAVLTLLGVPRARGLFHRAISMSGVLSATPLGRAEELGRRLAAELGVEPTRAALAALPEERVLAAQKAVEPKLTAHPLAAVRQMIGDGVPWSPVIDGDLVPHAPLDAAAAGASADVPLIVSSVDDEFSMATDRLQGALRLIPASAGLGLLGLARDIRRPYLAANVDVHAKGTAAMLGRYVSDAVFRSAALAFTRARGDAPTWLARFTWPSPAFAGRAVHCLDVPFFFDCLGAERIAHLAGDAPPQSLADALHGSAVAFISGGDPGWERWDAASEPTRLWEVPPTVAPHAYASVEPLLG</sequence>
<evidence type="ECO:0000256" key="2">
    <source>
        <dbReference type="ARBA" id="ARBA00022801"/>
    </source>
</evidence>
<reference evidence="6 7" key="1">
    <citation type="submission" date="2019-01" db="EMBL/GenBank/DDBJ databases">
        <title>Agromyces.</title>
        <authorList>
            <person name="Li J."/>
        </authorList>
    </citation>
    <scope>NUCLEOTIDE SEQUENCE [LARGE SCALE GENOMIC DNA]</scope>
    <source>
        <strain evidence="6 7">DSM 23870</strain>
    </source>
</reference>
<evidence type="ECO:0000313" key="7">
    <source>
        <dbReference type="Proteomes" id="UP000292686"/>
    </source>
</evidence>
<dbReference type="OrthoDB" id="3199405at2"/>
<keyword evidence="7" id="KW-1185">Reference proteome</keyword>
<evidence type="ECO:0000259" key="4">
    <source>
        <dbReference type="Pfam" id="PF00135"/>
    </source>
</evidence>
<dbReference type="Pfam" id="PF00135">
    <property type="entry name" value="COesterase"/>
    <property type="match status" value="1"/>
</dbReference>
<organism evidence="6 7">
    <name type="scientific">Agromyces atrinae</name>
    <dbReference type="NCBI Taxonomy" id="592376"/>
    <lineage>
        <taxon>Bacteria</taxon>
        <taxon>Bacillati</taxon>
        <taxon>Actinomycetota</taxon>
        <taxon>Actinomycetes</taxon>
        <taxon>Micrococcales</taxon>
        <taxon>Microbacteriaceae</taxon>
        <taxon>Agromyces</taxon>
    </lineage>
</organism>
<dbReference type="Gene3D" id="3.40.50.1820">
    <property type="entry name" value="alpha/beta hydrolase"/>
    <property type="match status" value="1"/>
</dbReference>
<evidence type="ECO:0000313" key="6">
    <source>
        <dbReference type="EMBL" id="RXZ88194.1"/>
    </source>
</evidence>
<feature type="domain" description="Carboxylesterase type B" evidence="4">
    <location>
        <begin position="3"/>
        <end position="459"/>
    </location>
</feature>
<dbReference type="AlphaFoldDB" id="A0A4Q2M7G9"/>
<dbReference type="PANTHER" id="PTHR11559">
    <property type="entry name" value="CARBOXYLESTERASE"/>
    <property type="match status" value="1"/>
</dbReference>
<dbReference type="SUPFAM" id="SSF53474">
    <property type="entry name" value="alpha/beta-Hydrolases"/>
    <property type="match status" value="1"/>
</dbReference>
<dbReference type="EMBL" id="SDPM01000001">
    <property type="protein sequence ID" value="RXZ88194.1"/>
    <property type="molecule type" value="Genomic_DNA"/>
</dbReference>